<dbReference type="InterPro" id="IPR029095">
    <property type="entry name" value="NarX-like_N"/>
</dbReference>
<dbReference type="PROSITE" id="PS50111">
    <property type="entry name" value="CHEMOTAXIS_TRANSDUC_2"/>
    <property type="match status" value="1"/>
</dbReference>
<dbReference type="AlphaFoldDB" id="A0A831RMK2"/>
<dbReference type="InterPro" id="IPR003660">
    <property type="entry name" value="HAMP_dom"/>
</dbReference>
<feature type="domain" description="Methyl-accepting transducer" evidence="9">
    <location>
        <begin position="408"/>
        <end position="644"/>
    </location>
</feature>
<dbReference type="CDD" id="cd11386">
    <property type="entry name" value="MCP_signal"/>
    <property type="match status" value="1"/>
</dbReference>
<keyword evidence="4 8" id="KW-0472">Membrane</keyword>
<evidence type="ECO:0000256" key="4">
    <source>
        <dbReference type="ARBA" id="ARBA00023136"/>
    </source>
</evidence>
<dbReference type="PANTHER" id="PTHR32089:SF119">
    <property type="entry name" value="METHYL-ACCEPTING CHEMOTAXIS PROTEIN CTPL"/>
    <property type="match status" value="1"/>
</dbReference>
<evidence type="ECO:0000259" key="10">
    <source>
        <dbReference type="PROSITE" id="PS50885"/>
    </source>
</evidence>
<evidence type="ECO:0000256" key="3">
    <source>
        <dbReference type="ARBA" id="ARBA00022989"/>
    </source>
</evidence>
<dbReference type="PROSITE" id="PS50885">
    <property type="entry name" value="HAMP"/>
    <property type="match status" value="1"/>
</dbReference>
<feature type="transmembrane region" description="Helical" evidence="8">
    <location>
        <begin position="308"/>
        <end position="337"/>
    </location>
</feature>
<dbReference type="Gene3D" id="1.10.287.950">
    <property type="entry name" value="Methyl-accepting chemotaxis protein"/>
    <property type="match status" value="1"/>
</dbReference>
<reference evidence="11" key="1">
    <citation type="journal article" date="2020" name="mSystems">
        <title>Genome- and Community-Level Interaction Insights into Carbon Utilization and Element Cycling Functions of Hydrothermarchaeota in Hydrothermal Sediment.</title>
        <authorList>
            <person name="Zhou Z."/>
            <person name="Liu Y."/>
            <person name="Xu W."/>
            <person name="Pan J."/>
            <person name="Luo Z.H."/>
            <person name="Li M."/>
        </authorList>
    </citation>
    <scope>NUCLEOTIDE SEQUENCE [LARGE SCALE GENOMIC DNA]</scope>
    <source>
        <strain evidence="11">HyVt-443</strain>
    </source>
</reference>
<accession>A0A831RMK2</accession>
<evidence type="ECO:0000256" key="5">
    <source>
        <dbReference type="ARBA" id="ARBA00023224"/>
    </source>
</evidence>
<keyword evidence="5 7" id="KW-0807">Transducer</keyword>
<evidence type="ECO:0000256" key="8">
    <source>
        <dbReference type="SAM" id="Phobius"/>
    </source>
</evidence>
<dbReference type="InterPro" id="IPR004089">
    <property type="entry name" value="MCPsignal_dom"/>
</dbReference>
<gene>
    <name evidence="11" type="ORF">ENI96_12690</name>
</gene>
<keyword evidence="2 8" id="KW-0812">Transmembrane</keyword>
<comment type="caution">
    <text evidence="11">The sequence shown here is derived from an EMBL/GenBank/DDBJ whole genome shotgun (WGS) entry which is preliminary data.</text>
</comment>
<comment type="similarity">
    <text evidence="6">Belongs to the methyl-accepting chemotaxis (MCP) protein family.</text>
</comment>
<evidence type="ECO:0000313" key="11">
    <source>
        <dbReference type="EMBL" id="HEB97270.1"/>
    </source>
</evidence>
<organism evidence="11">
    <name type="scientific">Sedimenticola thiotaurini</name>
    <dbReference type="NCBI Taxonomy" id="1543721"/>
    <lineage>
        <taxon>Bacteria</taxon>
        <taxon>Pseudomonadati</taxon>
        <taxon>Pseudomonadota</taxon>
        <taxon>Gammaproteobacteria</taxon>
        <taxon>Chromatiales</taxon>
        <taxon>Sedimenticolaceae</taxon>
        <taxon>Sedimenticola</taxon>
    </lineage>
</organism>
<dbReference type="SMART" id="SM00283">
    <property type="entry name" value="MA"/>
    <property type="match status" value="1"/>
</dbReference>
<dbReference type="GO" id="GO:0007165">
    <property type="term" value="P:signal transduction"/>
    <property type="evidence" value="ECO:0007669"/>
    <property type="project" value="UniProtKB-KW"/>
</dbReference>
<dbReference type="SUPFAM" id="SSF58104">
    <property type="entry name" value="Methyl-accepting chemotaxis protein (MCP) signaling domain"/>
    <property type="match status" value="1"/>
</dbReference>
<dbReference type="PANTHER" id="PTHR32089">
    <property type="entry name" value="METHYL-ACCEPTING CHEMOTAXIS PROTEIN MCPB"/>
    <property type="match status" value="1"/>
</dbReference>
<dbReference type="FunFam" id="1.10.287.950:FF:000001">
    <property type="entry name" value="Methyl-accepting chemotaxis sensory transducer"/>
    <property type="match status" value="1"/>
</dbReference>
<feature type="domain" description="HAMP" evidence="10">
    <location>
        <begin position="352"/>
        <end position="403"/>
    </location>
</feature>
<dbReference type="GO" id="GO:0016020">
    <property type="term" value="C:membrane"/>
    <property type="evidence" value="ECO:0007669"/>
    <property type="project" value="UniProtKB-SubCell"/>
</dbReference>
<proteinExistence type="inferred from homology"/>
<sequence length="682" mass="73136">MNRQSASAMGGRSASTKLVVLLSVALLITLIATIFTYLHVARWEGFEEQYRLRAAEERVVSQRIAKSAVAAASGDRLAFDRLASDRQVLDRLVGELRDGVPATGLPPTPEAARTELQAMEQAWNELRDYADDILANRDALIAVRGYVRNITRQIPKLAELATKVVDLLVEEGADPEQIAVASQLLVLAERIDKNVTQVLDGGLQTATAIDQFSRDADRFGRIVDGMLKGSRSLQIERVTMAAAATRLREIQALFNELNGEVEKIIDTVPAVLPALEAAAQMNAASDRLNDAAASLIQAYNGMPGRFRVAGLVAGPLMLAILGTLAGLLVLLLVYVLIHDARRREQESKEQNERNQQAILRLLDEMGDLADGDLTVNATVTEDVTGAIADSINYAIEALRSLVTTINETSVQVSTSAQESRATAMHLAEASEHQADQIASASRAVGDMAQAIDKMAEDATDSADIAQRAVDIAAKGAETVDKTIHGMDTIREQIQETSKRIKRLGESSQEIGDIVELIDDIADQTNILALNAAMQAAMAGEAGRGFAVVADEVQRLAERSSNATKQIEALVKTIQADTNEAVSSMESTTSEVVSGARFSEDAGEALKEIEAVSKFIAERITGVAESAQAQSQAAERITGTMQVIQEITTQTTEGTSHTAASIGTLADLAEDLQRSVSGFRLPD</sequence>
<name>A0A831RMK2_9GAMM</name>
<evidence type="ECO:0000259" key="9">
    <source>
        <dbReference type="PROSITE" id="PS50111"/>
    </source>
</evidence>
<evidence type="ECO:0000256" key="7">
    <source>
        <dbReference type="PROSITE-ProRule" id="PRU00284"/>
    </source>
</evidence>
<dbReference type="GO" id="GO:0006935">
    <property type="term" value="P:chemotaxis"/>
    <property type="evidence" value="ECO:0007669"/>
    <property type="project" value="UniProtKB-ARBA"/>
</dbReference>
<comment type="subcellular location">
    <subcellularLocation>
        <location evidence="1">Membrane</location>
        <topology evidence="1">Multi-pass membrane protein</topology>
    </subcellularLocation>
</comment>
<evidence type="ECO:0000256" key="2">
    <source>
        <dbReference type="ARBA" id="ARBA00022692"/>
    </source>
</evidence>
<evidence type="ECO:0000256" key="6">
    <source>
        <dbReference type="ARBA" id="ARBA00029447"/>
    </source>
</evidence>
<protein>
    <submittedName>
        <fullName evidence="11">Chemotaxis protein</fullName>
    </submittedName>
</protein>
<dbReference type="EMBL" id="DRKP01000159">
    <property type="protein sequence ID" value="HEB97270.1"/>
    <property type="molecule type" value="Genomic_DNA"/>
</dbReference>
<dbReference type="Pfam" id="PF13675">
    <property type="entry name" value="PilJ"/>
    <property type="match status" value="1"/>
</dbReference>
<feature type="transmembrane region" description="Helical" evidence="8">
    <location>
        <begin position="20"/>
        <end position="41"/>
    </location>
</feature>
<dbReference type="Pfam" id="PF00015">
    <property type="entry name" value="MCPsignal"/>
    <property type="match status" value="1"/>
</dbReference>
<keyword evidence="3 8" id="KW-1133">Transmembrane helix</keyword>
<dbReference type="Proteomes" id="UP000886251">
    <property type="component" value="Unassembled WGS sequence"/>
</dbReference>
<evidence type="ECO:0000256" key="1">
    <source>
        <dbReference type="ARBA" id="ARBA00004141"/>
    </source>
</evidence>